<organism evidence="1 2">
    <name type="scientific">Triticum urartu</name>
    <name type="common">Red wild einkorn</name>
    <name type="synonym">Crithodium urartu</name>
    <dbReference type="NCBI Taxonomy" id="4572"/>
    <lineage>
        <taxon>Eukaryota</taxon>
        <taxon>Viridiplantae</taxon>
        <taxon>Streptophyta</taxon>
        <taxon>Embryophyta</taxon>
        <taxon>Tracheophyta</taxon>
        <taxon>Spermatophyta</taxon>
        <taxon>Magnoliopsida</taxon>
        <taxon>Liliopsida</taxon>
        <taxon>Poales</taxon>
        <taxon>Poaceae</taxon>
        <taxon>BOP clade</taxon>
        <taxon>Pooideae</taxon>
        <taxon>Triticodae</taxon>
        <taxon>Triticeae</taxon>
        <taxon>Triticinae</taxon>
        <taxon>Triticum</taxon>
    </lineage>
</organism>
<protein>
    <submittedName>
        <fullName evidence="1">Uncharacterized protein</fullName>
    </submittedName>
</protein>
<proteinExistence type="predicted"/>
<dbReference type="Gramene" id="TuG1812G0500004650.01.T01">
    <property type="protein sequence ID" value="TuG1812G0500004650.01.T01.cds306310"/>
    <property type="gene ID" value="TuG1812G0500004650.01"/>
</dbReference>
<evidence type="ECO:0000313" key="2">
    <source>
        <dbReference type="Proteomes" id="UP000015106"/>
    </source>
</evidence>
<evidence type="ECO:0000313" key="1">
    <source>
        <dbReference type="EnsemblPlants" id="TuG1812G0500004650.01.T01.cds306310"/>
    </source>
</evidence>
<reference evidence="1" key="3">
    <citation type="submission" date="2022-06" db="UniProtKB">
        <authorList>
            <consortium name="EnsemblPlants"/>
        </authorList>
    </citation>
    <scope>IDENTIFICATION</scope>
</reference>
<reference evidence="2" key="1">
    <citation type="journal article" date="2013" name="Nature">
        <title>Draft genome of the wheat A-genome progenitor Triticum urartu.</title>
        <authorList>
            <person name="Ling H.Q."/>
            <person name="Zhao S."/>
            <person name="Liu D."/>
            <person name="Wang J."/>
            <person name="Sun H."/>
            <person name="Zhang C."/>
            <person name="Fan H."/>
            <person name="Li D."/>
            <person name="Dong L."/>
            <person name="Tao Y."/>
            <person name="Gao C."/>
            <person name="Wu H."/>
            <person name="Li Y."/>
            <person name="Cui Y."/>
            <person name="Guo X."/>
            <person name="Zheng S."/>
            <person name="Wang B."/>
            <person name="Yu K."/>
            <person name="Liang Q."/>
            <person name="Yang W."/>
            <person name="Lou X."/>
            <person name="Chen J."/>
            <person name="Feng M."/>
            <person name="Jian J."/>
            <person name="Zhang X."/>
            <person name="Luo G."/>
            <person name="Jiang Y."/>
            <person name="Liu J."/>
            <person name="Wang Z."/>
            <person name="Sha Y."/>
            <person name="Zhang B."/>
            <person name="Wu H."/>
            <person name="Tang D."/>
            <person name="Shen Q."/>
            <person name="Xue P."/>
            <person name="Zou S."/>
            <person name="Wang X."/>
            <person name="Liu X."/>
            <person name="Wang F."/>
            <person name="Yang Y."/>
            <person name="An X."/>
            <person name="Dong Z."/>
            <person name="Zhang K."/>
            <person name="Zhang X."/>
            <person name="Luo M.C."/>
            <person name="Dvorak J."/>
            <person name="Tong Y."/>
            <person name="Wang J."/>
            <person name="Yang H."/>
            <person name="Li Z."/>
            <person name="Wang D."/>
            <person name="Zhang A."/>
            <person name="Wang J."/>
        </authorList>
    </citation>
    <scope>NUCLEOTIDE SEQUENCE</scope>
    <source>
        <strain evidence="2">cv. G1812</strain>
    </source>
</reference>
<reference evidence="1" key="2">
    <citation type="submission" date="2018-03" db="EMBL/GenBank/DDBJ databases">
        <title>The Triticum urartu genome reveals the dynamic nature of wheat genome evolution.</title>
        <authorList>
            <person name="Ling H."/>
            <person name="Ma B."/>
            <person name="Shi X."/>
            <person name="Liu H."/>
            <person name="Dong L."/>
            <person name="Sun H."/>
            <person name="Cao Y."/>
            <person name="Gao Q."/>
            <person name="Zheng S."/>
            <person name="Li Y."/>
            <person name="Yu Y."/>
            <person name="Du H."/>
            <person name="Qi M."/>
            <person name="Li Y."/>
            <person name="Yu H."/>
            <person name="Cui Y."/>
            <person name="Wang N."/>
            <person name="Chen C."/>
            <person name="Wu H."/>
            <person name="Zhao Y."/>
            <person name="Zhang J."/>
            <person name="Li Y."/>
            <person name="Zhou W."/>
            <person name="Zhang B."/>
            <person name="Hu W."/>
            <person name="Eijk M."/>
            <person name="Tang J."/>
            <person name="Witsenboer H."/>
            <person name="Zhao S."/>
            <person name="Li Z."/>
            <person name="Zhang A."/>
            <person name="Wang D."/>
            <person name="Liang C."/>
        </authorList>
    </citation>
    <scope>NUCLEOTIDE SEQUENCE [LARGE SCALE GENOMIC DNA]</scope>
    <source>
        <strain evidence="1">cv. G1812</strain>
    </source>
</reference>
<sequence length="58" mass="6275">MAILVTGLGLVNTPGGRAGQIARSCDLARGPGISFLPVRRCVLAHRLRWIHFEHPSSL</sequence>
<dbReference type="AlphaFoldDB" id="A0A8R7QK18"/>
<keyword evidence="2" id="KW-1185">Reference proteome</keyword>
<dbReference type="Proteomes" id="UP000015106">
    <property type="component" value="Chromosome 5"/>
</dbReference>
<name>A0A8R7QK18_TRIUA</name>
<dbReference type="EnsemblPlants" id="TuG1812G0500004650.01.T01">
    <property type="protein sequence ID" value="TuG1812G0500004650.01.T01.cds306310"/>
    <property type="gene ID" value="TuG1812G0500004650.01"/>
</dbReference>
<accession>A0A8R7QK18</accession>